<keyword evidence="1" id="KW-0812">Transmembrane</keyword>
<protein>
    <submittedName>
        <fullName evidence="2">Uncharacterized protein</fullName>
    </submittedName>
</protein>
<feature type="transmembrane region" description="Helical" evidence="1">
    <location>
        <begin position="133"/>
        <end position="151"/>
    </location>
</feature>
<evidence type="ECO:0000256" key="1">
    <source>
        <dbReference type="SAM" id="Phobius"/>
    </source>
</evidence>
<reference evidence="2" key="2">
    <citation type="journal article" date="2014" name="ISME J.">
        <title>Microbial stratification in low pH oxic and suboxic macroscopic growths along an acid mine drainage.</title>
        <authorList>
            <person name="Mendez-Garcia C."/>
            <person name="Mesa V."/>
            <person name="Sprenger R.R."/>
            <person name="Richter M."/>
            <person name="Diez M.S."/>
            <person name="Solano J."/>
            <person name="Bargiela R."/>
            <person name="Golyshina O.V."/>
            <person name="Manteca A."/>
            <person name="Ramos J.L."/>
            <person name="Gallego J.R."/>
            <person name="Llorente I."/>
            <person name="Martins Dos Santos V.A."/>
            <person name="Jensen O.N."/>
            <person name="Pelaez A.I."/>
            <person name="Sanchez J."/>
            <person name="Ferrer M."/>
        </authorList>
    </citation>
    <scope>NUCLEOTIDE SEQUENCE</scope>
</reference>
<feature type="transmembrane region" description="Helical" evidence="1">
    <location>
        <begin position="67"/>
        <end position="89"/>
    </location>
</feature>
<sequence length="154" mass="16715">MASGIAGGHAVISGAIAFLILVLGLTFLKSYTNDLIYMSIFLLLIVGLYFIFNGLHESSEVDRKIENSIIAVSIFPDLAIVPIIVYASALPFSEIIIIFIGFLIASIISLNIMIYASSLAIGDKFSNMRPENMDYVIGGLLLFTALIVTLFPSF</sequence>
<dbReference type="AlphaFoldDB" id="T0Y4K3"/>
<evidence type="ECO:0000313" key="2">
    <source>
        <dbReference type="EMBL" id="EQD27998.1"/>
    </source>
</evidence>
<comment type="caution">
    <text evidence="2">The sequence shown here is derived from an EMBL/GenBank/DDBJ whole genome shotgun (WGS) entry which is preliminary data.</text>
</comment>
<gene>
    <name evidence="2" type="ORF">B1A_21438</name>
</gene>
<feature type="transmembrane region" description="Helical" evidence="1">
    <location>
        <begin position="35"/>
        <end position="55"/>
    </location>
</feature>
<proteinExistence type="predicted"/>
<dbReference type="EMBL" id="AUZX01015845">
    <property type="protein sequence ID" value="EQD27998.1"/>
    <property type="molecule type" value="Genomic_DNA"/>
</dbReference>
<accession>T0Y4K3</accession>
<name>T0Y4K3_9ZZZZ</name>
<feature type="transmembrane region" description="Helical" evidence="1">
    <location>
        <begin position="95"/>
        <end position="121"/>
    </location>
</feature>
<organism evidence="2">
    <name type="scientific">mine drainage metagenome</name>
    <dbReference type="NCBI Taxonomy" id="410659"/>
    <lineage>
        <taxon>unclassified sequences</taxon>
        <taxon>metagenomes</taxon>
        <taxon>ecological metagenomes</taxon>
    </lineage>
</organism>
<feature type="transmembrane region" description="Helical" evidence="1">
    <location>
        <begin position="7"/>
        <end position="29"/>
    </location>
</feature>
<keyword evidence="1" id="KW-1133">Transmembrane helix</keyword>
<keyword evidence="1" id="KW-0472">Membrane</keyword>
<reference evidence="2" key="1">
    <citation type="submission" date="2013-08" db="EMBL/GenBank/DDBJ databases">
        <authorList>
            <person name="Mendez C."/>
            <person name="Richter M."/>
            <person name="Ferrer M."/>
            <person name="Sanchez J."/>
        </authorList>
    </citation>
    <scope>NUCLEOTIDE SEQUENCE</scope>
</reference>